<comment type="caution">
    <text evidence="2">The sequence shown here is derived from an EMBL/GenBank/DDBJ whole genome shotgun (WGS) entry which is preliminary data.</text>
</comment>
<accession>A0A8T0RTF6</accession>
<feature type="compositionally biased region" description="Gly residues" evidence="1">
    <location>
        <begin position="159"/>
        <end position="170"/>
    </location>
</feature>
<dbReference type="Proteomes" id="UP000823388">
    <property type="component" value="Chromosome 5N"/>
</dbReference>
<feature type="compositionally biased region" description="Basic and acidic residues" evidence="1">
    <location>
        <begin position="135"/>
        <end position="150"/>
    </location>
</feature>
<organism evidence="2 3">
    <name type="scientific">Panicum virgatum</name>
    <name type="common">Blackwell switchgrass</name>
    <dbReference type="NCBI Taxonomy" id="38727"/>
    <lineage>
        <taxon>Eukaryota</taxon>
        <taxon>Viridiplantae</taxon>
        <taxon>Streptophyta</taxon>
        <taxon>Embryophyta</taxon>
        <taxon>Tracheophyta</taxon>
        <taxon>Spermatophyta</taxon>
        <taxon>Magnoliopsida</taxon>
        <taxon>Liliopsida</taxon>
        <taxon>Poales</taxon>
        <taxon>Poaceae</taxon>
        <taxon>PACMAD clade</taxon>
        <taxon>Panicoideae</taxon>
        <taxon>Panicodae</taxon>
        <taxon>Paniceae</taxon>
        <taxon>Panicinae</taxon>
        <taxon>Panicum</taxon>
        <taxon>Panicum sect. Hiantes</taxon>
    </lineage>
</organism>
<dbReference type="EMBL" id="CM029046">
    <property type="protein sequence ID" value="KAG2588660.1"/>
    <property type="molecule type" value="Genomic_DNA"/>
</dbReference>
<evidence type="ECO:0000313" key="3">
    <source>
        <dbReference type="Proteomes" id="UP000823388"/>
    </source>
</evidence>
<protein>
    <submittedName>
        <fullName evidence="2">Uncharacterized protein</fullName>
    </submittedName>
</protein>
<name>A0A8T0RTF6_PANVG</name>
<gene>
    <name evidence="2" type="ORF">PVAP13_5NG227643</name>
</gene>
<evidence type="ECO:0000313" key="2">
    <source>
        <dbReference type="EMBL" id="KAG2588660.1"/>
    </source>
</evidence>
<dbReference type="AlphaFoldDB" id="A0A8T0RTF6"/>
<evidence type="ECO:0000256" key="1">
    <source>
        <dbReference type="SAM" id="MobiDB-lite"/>
    </source>
</evidence>
<reference evidence="2" key="1">
    <citation type="submission" date="2020-05" db="EMBL/GenBank/DDBJ databases">
        <title>WGS assembly of Panicum virgatum.</title>
        <authorList>
            <person name="Lovell J.T."/>
            <person name="Jenkins J."/>
            <person name="Shu S."/>
            <person name="Juenger T.E."/>
            <person name="Schmutz J."/>
        </authorList>
    </citation>
    <scope>NUCLEOTIDE SEQUENCE</scope>
    <source>
        <strain evidence="2">AP13</strain>
    </source>
</reference>
<keyword evidence="3" id="KW-1185">Reference proteome</keyword>
<proteinExistence type="predicted"/>
<feature type="region of interest" description="Disordered" evidence="1">
    <location>
        <begin position="78"/>
        <end position="188"/>
    </location>
</feature>
<sequence>METQHRTAVDTTGRSRHPRLCLDVASVRLAPAPFALTPRHQRRRRHRRFDTSIWIRRPLHAAARICWPQHRLDAPTRIRRPPIHLDAAGPDPLPIASPRRRRPRSADDDAGGRSGPDPPPARRRSEGQSGWRGSEGQRRRGSRRGEPGRERRPRTATNGGAGGQGGGRGAEGGDRRRGGGQRGSGWGC</sequence>